<evidence type="ECO:0000256" key="1">
    <source>
        <dbReference type="SAM" id="MobiDB-lite"/>
    </source>
</evidence>
<dbReference type="Gene3D" id="3.40.50.300">
    <property type="entry name" value="P-loop containing nucleotide triphosphate hydrolases"/>
    <property type="match status" value="1"/>
</dbReference>
<reference evidence="2 3" key="1">
    <citation type="submission" date="2024-06" db="EMBL/GenBank/DDBJ databases">
        <title>Genomic Encyclopedia of Type Strains, Phase IV (KMG-IV): sequencing the most valuable type-strain genomes for metagenomic binning, comparative biology and taxonomic classification.</title>
        <authorList>
            <person name="Goeker M."/>
        </authorList>
    </citation>
    <scope>NUCLEOTIDE SEQUENCE [LARGE SCALE GENOMIC DNA]</scope>
    <source>
        <strain evidence="2 3">DSM 27865</strain>
    </source>
</reference>
<dbReference type="RefSeq" id="WP_354192255.1">
    <property type="nucleotide sequence ID" value="NZ_JBEPML010000001.1"/>
</dbReference>
<sequence>MMPLLAGALAGILVAVAFFVLRRRRARQPEPEAPGAREPAPEASAILANDDAPKAETADSPSSGESIPRDESSEPVLAAESQKAGLEPLTIESVVRKLVDGGAASAVFISPEGDEAAASAIMVARETADLGLRVALVDLTASGAASRPMLDDAAMPGITDLLADEARFSDVIHADHYSNCHILPVGTADPVRAMRAANRLPAILHSLARAYDLVVVECGPADLRGVGRLGLEGAEVFVSVLRADDIRVGKAAAAFRSHFPDAALVGPGRAV</sequence>
<organism evidence="2 3">
    <name type="scientific">Aquamicrobium terrae</name>
    <dbReference type="NCBI Taxonomy" id="1324945"/>
    <lineage>
        <taxon>Bacteria</taxon>
        <taxon>Pseudomonadati</taxon>
        <taxon>Pseudomonadota</taxon>
        <taxon>Alphaproteobacteria</taxon>
        <taxon>Hyphomicrobiales</taxon>
        <taxon>Phyllobacteriaceae</taxon>
        <taxon>Aquamicrobium</taxon>
    </lineage>
</organism>
<accession>A0ABV2MTR1</accession>
<dbReference type="EMBL" id="JBEPML010000001">
    <property type="protein sequence ID" value="MET3790161.1"/>
    <property type="molecule type" value="Genomic_DNA"/>
</dbReference>
<dbReference type="Proteomes" id="UP001549076">
    <property type="component" value="Unassembled WGS sequence"/>
</dbReference>
<evidence type="ECO:0000313" key="2">
    <source>
        <dbReference type="EMBL" id="MET3790161.1"/>
    </source>
</evidence>
<evidence type="ECO:0000313" key="3">
    <source>
        <dbReference type="Proteomes" id="UP001549076"/>
    </source>
</evidence>
<keyword evidence="3" id="KW-1185">Reference proteome</keyword>
<gene>
    <name evidence="2" type="ORF">ABID37_000345</name>
</gene>
<feature type="compositionally biased region" description="Low complexity" evidence="1">
    <location>
        <begin position="33"/>
        <end position="43"/>
    </location>
</feature>
<comment type="caution">
    <text evidence="2">The sequence shown here is derived from an EMBL/GenBank/DDBJ whole genome shotgun (WGS) entry which is preliminary data.</text>
</comment>
<name>A0ABV2MTR1_9HYPH</name>
<protein>
    <submittedName>
        <fullName evidence="2">Mrp family chromosome partitioning ATPase</fullName>
    </submittedName>
</protein>
<proteinExistence type="predicted"/>
<feature type="region of interest" description="Disordered" evidence="1">
    <location>
        <begin position="27"/>
        <end position="81"/>
    </location>
</feature>
<dbReference type="SUPFAM" id="SSF52540">
    <property type="entry name" value="P-loop containing nucleoside triphosphate hydrolases"/>
    <property type="match status" value="1"/>
</dbReference>
<dbReference type="InterPro" id="IPR027417">
    <property type="entry name" value="P-loop_NTPase"/>
</dbReference>